<feature type="region of interest" description="Disordered" evidence="3">
    <location>
        <begin position="56"/>
        <end position="84"/>
    </location>
</feature>
<dbReference type="SUPFAM" id="SSF50891">
    <property type="entry name" value="Cyclophilin-like"/>
    <property type="match status" value="1"/>
</dbReference>
<dbReference type="InterPro" id="IPR002130">
    <property type="entry name" value="Cyclophilin-type_PPIase_dom"/>
</dbReference>
<comment type="caution">
    <text evidence="6">The sequence shown here is derived from an EMBL/GenBank/DDBJ whole genome shotgun (WGS) entry which is preliminary data.</text>
</comment>
<organism evidence="6 7">
    <name type="scientific">Pseudonocardia eucalypti</name>
    <dbReference type="NCBI Taxonomy" id="648755"/>
    <lineage>
        <taxon>Bacteria</taxon>
        <taxon>Bacillati</taxon>
        <taxon>Actinomycetota</taxon>
        <taxon>Actinomycetes</taxon>
        <taxon>Pseudonocardiales</taxon>
        <taxon>Pseudonocardiaceae</taxon>
        <taxon>Pseudonocardia</taxon>
    </lineage>
</organism>
<protein>
    <recommendedName>
        <fullName evidence="2">Peptidyl-prolyl cis-trans isomerase</fullName>
        <shortName evidence="2">PPIase</shortName>
        <ecNumber evidence="2">5.2.1.8</ecNumber>
    </recommendedName>
</protein>
<feature type="region of interest" description="Disordered" evidence="3">
    <location>
        <begin position="1"/>
        <end position="28"/>
    </location>
</feature>
<keyword evidence="2" id="KW-0697">Rotamase</keyword>
<dbReference type="Proteomes" id="UP001428817">
    <property type="component" value="Unassembled WGS sequence"/>
</dbReference>
<dbReference type="PROSITE" id="PS50072">
    <property type="entry name" value="CSA_PPIASE_2"/>
    <property type="match status" value="1"/>
</dbReference>
<dbReference type="Pfam" id="PF00160">
    <property type="entry name" value="Pro_isomerase"/>
    <property type="match status" value="1"/>
</dbReference>
<evidence type="ECO:0000313" key="7">
    <source>
        <dbReference type="Proteomes" id="UP001428817"/>
    </source>
</evidence>
<dbReference type="PANTHER" id="PTHR45625:SF3">
    <property type="entry name" value="PEPTIDYL-PROLYL CIS-TRANS ISOMERASE B-RELATED"/>
    <property type="match status" value="1"/>
</dbReference>
<gene>
    <name evidence="6" type="ORF">GCM10023321_57900</name>
</gene>
<keyword evidence="4" id="KW-0812">Transmembrane</keyword>
<dbReference type="Gene3D" id="2.40.100.10">
    <property type="entry name" value="Cyclophilin-like"/>
    <property type="match status" value="1"/>
</dbReference>
<dbReference type="CDD" id="cd00317">
    <property type="entry name" value="cyclophilin"/>
    <property type="match status" value="1"/>
</dbReference>
<evidence type="ECO:0000259" key="5">
    <source>
        <dbReference type="PROSITE" id="PS50072"/>
    </source>
</evidence>
<keyword evidence="7" id="KW-1185">Reference proteome</keyword>
<dbReference type="EC" id="5.2.1.8" evidence="2"/>
<feature type="transmembrane region" description="Helical" evidence="4">
    <location>
        <begin position="32"/>
        <end position="54"/>
    </location>
</feature>
<dbReference type="EMBL" id="BAABJP010000036">
    <property type="protein sequence ID" value="GAA5166579.1"/>
    <property type="molecule type" value="Genomic_DNA"/>
</dbReference>
<proteinExistence type="inferred from homology"/>
<evidence type="ECO:0000256" key="2">
    <source>
        <dbReference type="RuleBase" id="RU363019"/>
    </source>
</evidence>
<comment type="similarity">
    <text evidence="2">Belongs to the cyclophilin-type PPIase family.</text>
</comment>
<keyword evidence="4" id="KW-0472">Membrane</keyword>
<feature type="compositionally biased region" description="Low complexity" evidence="3">
    <location>
        <begin position="68"/>
        <end position="82"/>
    </location>
</feature>
<comment type="catalytic activity">
    <reaction evidence="2">
        <text>[protein]-peptidylproline (omega=180) = [protein]-peptidylproline (omega=0)</text>
        <dbReference type="Rhea" id="RHEA:16237"/>
        <dbReference type="Rhea" id="RHEA-COMP:10747"/>
        <dbReference type="Rhea" id="RHEA-COMP:10748"/>
        <dbReference type="ChEBI" id="CHEBI:83833"/>
        <dbReference type="ChEBI" id="CHEBI:83834"/>
        <dbReference type="EC" id="5.2.1.8"/>
    </reaction>
</comment>
<dbReference type="RefSeq" id="WP_185060548.1">
    <property type="nucleotide sequence ID" value="NZ_BAABJP010000036.1"/>
</dbReference>
<dbReference type="InterPro" id="IPR029000">
    <property type="entry name" value="Cyclophilin-like_dom_sf"/>
</dbReference>
<accession>A0ABP9QRZ0</accession>
<evidence type="ECO:0000256" key="1">
    <source>
        <dbReference type="ARBA" id="ARBA00002388"/>
    </source>
</evidence>
<dbReference type="PRINTS" id="PR00153">
    <property type="entry name" value="CSAPPISMRASE"/>
</dbReference>
<evidence type="ECO:0000256" key="3">
    <source>
        <dbReference type="SAM" id="MobiDB-lite"/>
    </source>
</evidence>
<reference evidence="7" key="1">
    <citation type="journal article" date="2019" name="Int. J. Syst. Evol. Microbiol.">
        <title>The Global Catalogue of Microorganisms (GCM) 10K type strain sequencing project: providing services to taxonomists for standard genome sequencing and annotation.</title>
        <authorList>
            <consortium name="The Broad Institute Genomics Platform"/>
            <consortium name="The Broad Institute Genome Sequencing Center for Infectious Disease"/>
            <person name="Wu L."/>
            <person name="Ma J."/>
        </authorList>
    </citation>
    <scope>NUCLEOTIDE SEQUENCE [LARGE SCALE GENOMIC DNA]</scope>
    <source>
        <strain evidence="7">JCM 18303</strain>
    </source>
</reference>
<comment type="function">
    <text evidence="1 2">PPIases accelerate the folding of proteins. It catalyzes the cis-trans isomerization of proline imidic peptide bonds in oligopeptides.</text>
</comment>
<keyword evidence="2 6" id="KW-0413">Isomerase</keyword>
<dbReference type="GO" id="GO:0016853">
    <property type="term" value="F:isomerase activity"/>
    <property type="evidence" value="ECO:0007669"/>
    <property type="project" value="UniProtKB-KW"/>
</dbReference>
<evidence type="ECO:0000256" key="4">
    <source>
        <dbReference type="SAM" id="Phobius"/>
    </source>
</evidence>
<evidence type="ECO:0000313" key="6">
    <source>
        <dbReference type="EMBL" id="GAA5166579.1"/>
    </source>
</evidence>
<keyword evidence="4" id="KW-1133">Transmembrane helix</keyword>
<dbReference type="PANTHER" id="PTHR45625">
    <property type="entry name" value="PEPTIDYL-PROLYL CIS-TRANS ISOMERASE-RELATED"/>
    <property type="match status" value="1"/>
</dbReference>
<feature type="domain" description="PPIase cyclophilin-type" evidence="5">
    <location>
        <begin position="141"/>
        <end position="294"/>
    </location>
</feature>
<dbReference type="InterPro" id="IPR044666">
    <property type="entry name" value="Cyclophilin_A-like"/>
</dbReference>
<name>A0ABP9QRZ0_9PSEU</name>
<sequence length="295" mass="30702">MSTNQQRREAAKRKLERQQDRRKVRAEQRRKYSMIGAIVLVVLVVAAVMTFSLMSSGGSDEAQPAVDPAQSSAPPGPSSAAPTTDLKIPTQIAAPLRRPNQFPAAVNCAYPPDGSPPARPAQAPPATNISARGTVAVNMPTSAGPIELTLDRGLAPCTVNSFVSLARQGYFDATSCHRLTTDPGLQVLQCGDPAGTGGGGPGYSFADETYPQLSYGRGYLAMANAGPNTNGSQFFMIYGDASALSPDYTVFGYITPAGLGTVDKIARAGHDGSMDPSPGGGKPNMKVTIDKVSVG</sequence>